<evidence type="ECO:0000313" key="10">
    <source>
        <dbReference type="Proteomes" id="UP000735302"/>
    </source>
</evidence>
<dbReference type="GO" id="GO:0098609">
    <property type="term" value="P:cell-cell adhesion"/>
    <property type="evidence" value="ECO:0007669"/>
    <property type="project" value="TreeGrafter"/>
</dbReference>
<comment type="subcellular location">
    <subcellularLocation>
        <location evidence="1">Membrane</location>
        <topology evidence="1">Single-pass type I membrane protein</topology>
    </subcellularLocation>
</comment>
<keyword evidence="6" id="KW-0812">Transmembrane</keyword>
<dbReference type="Proteomes" id="UP000735302">
    <property type="component" value="Unassembled WGS sequence"/>
</dbReference>
<evidence type="ECO:0000256" key="6">
    <source>
        <dbReference type="SAM" id="Phobius"/>
    </source>
</evidence>
<evidence type="ECO:0000313" key="9">
    <source>
        <dbReference type="EMBL" id="GFN84766.1"/>
    </source>
</evidence>
<accession>A0AAV3YP80</accession>
<reference evidence="9 10" key="1">
    <citation type="journal article" date="2021" name="Elife">
        <title>Chloroplast acquisition without the gene transfer in kleptoplastic sea slugs, Plakobranchus ocellatus.</title>
        <authorList>
            <person name="Maeda T."/>
            <person name="Takahashi S."/>
            <person name="Yoshida T."/>
            <person name="Shimamura S."/>
            <person name="Takaki Y."/>
            <person name="Nagai Y."/>
            <person name="Toyoda A."/>
            <person name="Suzuki Y."/>
            <person name="Arimoto A."/>
            <person name="Ishii H."/>
            <person name="Satoh N."/>
            <person name="Nishiyama T."/>
            <person name="Hasebe M."/>
            <person name="Maruyama T."/>
            <person name="Minagawa J."/>
            <person name="Obokata J."/>
            <person name="Shigenobu S."/>
        </authorList>
    </citation>
    <scope>NUCLEOTIDE SEQUENCE [LARGE SCALE GENOMIC DNA]</scope>
</reference>
<organism evidence="9 10">
    <name type="scientific">Plakobranchus ocellatus</name>
    <dbReference type="NCBI Taxonomy" id="259542"/>
    <lineage>
        <taxon>Eukaryota</taxon>
        <taxon>Metazoa</taxon>
        <taxon>Spiralia</taxon>
        <taxon>Lophotrochozoa</taxon>
        <taxon>Mollusca</taxon>
        <taxon>Gastropoda</taxon>
        <taxon>Heterobranchia</taxon>
        <taxon>Euthyneura</taxon>
        <taxon>Panpulmonata</taxon>
        <taxon>Sacoglossa</taxon>
        <taxon>Placobranchoidea</taxon>
        <taxon>Plakobranchidae</taxon>
        <taxon>Plakobranchus</taxon>
    </lineage>
</organism>
<evidence type="ECO:0000256" key="3">
    <source>
        <dbReference type="ARBA" id="ARBA00023157"/>
    </source>
</evidence>
<protein>
    <submittedName>
        <fullName evidence="9">Cell adhesion molecule</fullName>
    </submittedName>
</protein>
<dbReference type="InterPro" id="IPR013783">
    <property type="entry name" value="Ig-like_fold"/>
</dbReference>
<keyword evidence="10" id="KW-1185">Reference proteome</keyword>
<dbReference type="AlphaFoldDB" id="A0AAV3YP80"/>
<name>A0AAV3YP80_9GAST</name>
<keyword evidence="7" id="KW-0732">Signal</keyword>
<feature type="domain" description="Ig-like" evidence="8">
    <location>
        <begin position="8"/>
        <end position="120"/>
    </location>
</feature>
<feature type="signal peptide" evidence="7">
    <location>
        <begin position="1"/>
        <end position="21"/>
    </location>
</feature>
<dbReference type="GO" id="GO:0005886">
    <property type="term" value="C:plasma membrane"/>
    <property type="evidence" value="ECO:0007669"/>
    <property type="project" value="TreeGrafter"/>
</dbReference>
<keyword evidence="4" id="KW-0325">Glycoprotein</keyword>
<feature type="chain" id="PRO_5043651990" evidence="7">
    <location>
        <begin position="22"/>
        <end position="989"/>
    </location>
</feature>
<evidence type="ECO:0000256" key="7">
    <source>
        <dbReference type="SAM" id="SignalP"/>
    </source>
</evidence>
<evidence type="ECO:0000256" key="2">
    <source>
        <dbReference type="ARBA" id="ARBA00023136"/>
    </source>
</evidence>
<dbReference type="Gene3D" id="2.60.40.10">
    <property type="entry name" value="Immunoglobulins"/>
    <property type="match status" value="1"/>
</dbReference>
<keyword evidence="6" id="KW-1133">Transmembrane helix</keyword>
<dbReference type="Pfam" id="PF07679">
    <property type="entry name" value="I-set"/>
    <property type="match status" value="1"/>
</dbReference>
<dbReference type="PANTHER" id="PTHR11640">
    <property type="entry name" value="NEPHRIN"/>
    <property type="match status" value="1"/>
</dbReference>
<dbReference type="GO" id="GO:0050839">
    <property type="term" value="F:cell adhesion molecule binding"/>
    <property type="evidence" value="ECO:0007669"/>
    <property type="project" value="TreeGrafter"/>
</dbReference>
<sequence length="989" mass="108609">MYRRGVFPLLLLLSTLYPVKPDCTSAEEGQETSLTCTVNTTALFCHYSIKLEWRVNKPAPVIVCTSNECGGGYSSFFGISATINNSGSTLTIPNVSRTDPLNMETRWACWPCGSASKEVTTCDKLEVYAKPENPSCTVRENTAVPGDIESVTVSCSTTKVYPEAKCSLEWRTNGGTFVTINKTPTYNHTELTGTPTYYRSECSVDVPVAELGEGTHSFRAFIYPTVTDGINLVAATTASTTVTLTLPEASYTCSTEMIQGYFNGKSARCTCSLTSDGYPKGQAQWYRGSQTVPGVSGGVLDITFDSNNPEQIYTCKGMSAIGKGSGSTLTTKFAFFEQDTVVFSSPNNNSMFDLCDGSNQITAVCAVLKDNVYPAPTFSFSQTYLPFDNSQERQDGSYYQRQVDLRPDVGGIHRVTCTVTNTIIISETQSKEISLTLRKPPPLPPKIFIKGKTYQGVNALNRITLAAGYTGDMTCRVEGGYPKAHTTQLTCGSLTASGRENVATLTYQDGQLNKDMDGTECKCTSQHVTGCYDNKETSLTLDVTYAPVISFTHDSASSEFNEGDTPTFTCTARGNPPPNLTVTRKRTNQQLASVQGNLKTAELTHTVEPLNCLDTDVYVCAGQNNQGVNTKEISVGVKCPQQAAFKISQPRIVEVALKETAELGLEIYGYPSPHLLTLIRTRDNTNLTGSARHLIEYSPGQAPFGIVNVTIFFVEEEDFINYTLTVDNGEGDPLVYPFYLAEVKATEKVKQEEQGGSEDDTVAIAISVTVAVVAVVVIAVILVILVLRYRAASRKSPLFQPALENRYVDIFSQPADGYEVPVTHSEGEGMRPEGRNQVQSHAYDEIDTQPVNGTEMPDGLVQEEAPGHRQLRVNQYEEINPRQVNQYEVPRGLLQEEDMKLKGQRQLRVNQYEEINPGQVNQYDVPRGLPQEEDMKLKDETVQQPYANVMSPDQETKGTNHNHSNLGFDISEEKCVYVNTAGHDNDREK</sequence>
<evidence type="ECO:0000256" key="4">
    <source>
        <dbReference type="ARBA" id="ARBA00023180"/>
    </source>
</evidence>
<evidence type="ECO:0000256" key="5">
    <source>
        <dbReference type="ARBA" id="ARBA00023319"/>
    </source>
</evidence>
<dbReference type="InterPro" id="IPR051275">
    <property type="entry name" value="Cell_adhesion_signaling"/>
</dbReference>
<dbReference type="PANTHER" id="PTHR11640:SF31">
    <property type="entry name" value="IRREGULAR CHIASM C-ROUGHEST PROTEIN-RELATED"/>
    <property type="match status" value="1"/>
</dbReference>
<dbReference type="InterPro" id="IPR036179">
    <property type="entry name" value="Ig-like_dom_sf"/>
</dbReference>
<comment type="caution">
    <text evidence="9">The sequence shown here is derived from an EMBL/GenBank/DDBJ whole genome shotgun (WGS) entry which is preliminary data.</text>
</comment>
<keyword evidence="3" id="KW-1015">Disulfide bond</keyword>
<feature type="transmembrane region" description="Helical" evidence="6">
    <location>
        <begin position="762"/>
        <end position="787"/>
    </location>
</feature>
<dbReference type="InterPro" id="IPR007110">
    <property type="entry name" value="Ig-like_dom"/>
</dbReference>
<keyword evidence="5" id="KW-0393">Immunoglobulin domain</keyword>
<proteinExistence type="predicted"/>
<dbReference type="GO" id="GO:0005911">
    <property type="term" value="C:cell-cell junction"/>
    <property type="evidence" value="ECO:0007669"/>
    <property type="project" value="TreeGrafter"/>
</dbReference>
<dbReference type="SUPFAM" id="SSF48726">
    <property type="entry name" value="Immunoglobulin"/>
    <property type="match status" value="2"/>
</dbReference>
<feature type="domain" description="Ig-like" evidence="8">
    <location>
        <begin position="547"/>
        <end position="636"/>
    </location>
</feature>
<keyword evidence="2 6" id="KW-0472">Membrane</keyword>
<gene>
    <name evidence="9" type="ORF">PoB_001127200</name>
</gene>
<dbReference type="EMBL" id="BLXT01001342">
    <property type="protein sequence ID" value="GFN84766.1"/>
    <property type="molecule type" value="Genomic_DNA"/>
</dbReference>
<feature type="domain" description="Ig-like" evidence="8">
    <location>
        <begin position="134"/>
        <end position="274"/>
    </location>
</feature>
<dbReference type="InterPro" id="IPR013098">
    <property type="entry name" value="Ig_I-set"/>
</dbReference>
<evidence type="ECO:0000256" key="1">
    <source>
        <dbReference type="ARBA" id="ARBA00004479"/>
    </source>
</evidence>
<evidence type="ECO:0000259" key="8">
    <source>
        <dbReference type="PROSITE" id="PS50835"/>
    </source>
</evidence>
<dbReference type="PROSITE" id="PS50835">
    <property type="entry name" value="IG_LIKE"/>
    <property type="match status" value="3"/>
</dbReference>